<gene>
    <name evidence="1" type="ORF">LQ327_14095</name>
</gene>
<protein>
    <submittedName>
        <fullName evidence="1">Uncharacterized protein</fullName>
    </submittedName>
</protein>
<name>A0ABS8PAP4_9PSEU</name>
<accession>A0ABS8PAP4</accession>
<dbReference type="RefSeq" id="WP_230734519.1">
    <property type="nucleotide sequence ID" value="NZ_JAJNDB010000002.1"/>
</dbReference>
<dbReference type="EMBL" id="JAJNDB010000002">
    <property type="protein sequence ID" value="MCD2194501.1"/>
    <property type="molecule type" value="Genomic_DNA"/>
</dbReference>
<evidence type="ECO:0000313" key="1">
    <source>
        <dbReference type="EMBL" id="MCD2194501.1"/>
    </source>
</evidence>
<evidence type="ECO:0000313" key="2">
    <source>
        <dbReference type="Proteomes" id="UP001199469"/>
    </source>
</evidence>
<sequence length="147" mass="14763">MSVPSSVTFPTFPSTIPTIPGLGDLSSLSGTSATDACNQVVGALSQLDATGLSSALSSPAATFCGSLGFTLPSLPGTTTTSGPSTEIIYAPPQYYGPGKSYSGNHYWDSGYGHRYCTCSSGDSPVSVSQVTTMPKGGVDTGDGSYGP</sequence>
<proteinExistence type="predicted"/>
<organism evidence="1 2">
    <name type="scientific">Actinomycetospora endophytica</name>
    <dbReference type="NCBI Taxonomy" id="2291215"/>
    <lineage>
        <taxon>Bacteria</taxon>
        <taxon>Bacillati</taxon>
        <taxon>Actinomycetota</taxon>
        <taxon>Actinomycetes</taxon>
        <taxon>Pseudonocardiales</taxon>
        <taxon>Pseudonocardiaceae</taxon>
        <taxon>Actinomycetospora</taxon>
    </lineage>
</organism>
<reference evidence="1 2" key="1">
    <citation type="submission" date="2021-11" db="EMBL/GenBank/DDBJ databases">
        <title>Draft genome sequence of Actinomycetospora sp. SF1 isolated from the rhizosphere soil.</title>
        <authorList>
            <person name="Duangmal K."/>
            <person name="Chantavorakit T."/>
        </authorList>
    </citation>
    <scope>NUCLEOTIDE SEQUENCE [LARGE SCALE GENOMIC DNA]</scope>
    <source>
        <strain evidence="1 2">TBRC 5722</strain>
    </source>
</reference>
<comment type="caution">
    <text evidence="1">The sequence shown here is derived from an EMBL/GenBank/DDBJ whole genome shotgun (WGS) entry which is preliminary data.</text>
</comment>
<keyword evidence="2" id="KW-1185">Reference proteome</keyword>
<dbReference type="Proteomes" id="UP001199469">
    <property type="component" value="Unassembled WGS sequence"/>
</dbReference>